<feature type="signal peptide" evidence="2">
    <location>
        <begin position="1"/>
        <end position="24"/>
    </location>
</feature>
<dbReference type="Proteomes" id="UP000069205">
    <property type="component" value="Chromosome"/>
</dbReference>
<reference evidence="3 4" key="1">
    <citation type="journal article" date="2015" name="Proc. Natl. Acad. Sci. U.S.A.">
        <title>Expanded metabolic versatility of ubiquitous nitrite-oxidizing bacteria from the genus Nitrospira.</title>
        <authorList>
            <person name="Koch H."/>
            <person name="Lucker S."/>
            <person name="Albertsen M."/>
            <person name="Kitzinger K."/>
            <person name="Herbold C."/>
            <person name="Spieck E."/>
            <person name="Nielsen P.H."/>
            <person name="Wagner M."/>
            <person name="Daims H."/>
        </authorList>
    </citation>
    <scope>NUCLEOTIDE SEQUENCE [LARGE SCALE GENOMIC DNA]</scope>
    <source>
        <strain evidence="3 4">NSP M-1</strain>
    </source>
</reference>
<dbReference type="SUPFAM" id="SSF48452">
    <property type="entry name" value="TPR-like"/>
    <property type="match status" value="1"/>
</dbReference>
<feature type="repeat" description="TPR" evidence="1">
    <location>
        <begin position="159"/>
        <end position="192"/>
    </location>
</feature>
<protein>
    <submittedName>
        <fullName evidence="3">Uncharacterized protein</fullName>
    </submittedName>
</protein>
<dbReference type="KEGG" id="nmv:NITMOv2_1994"/>
<dbReference type="InterPro" id="IPR019734">
    <property type="entry name" value="TPR_rpt"/>
</dbReference>
<dbReference type="InterPro" id="IPR011990">
    <property type="entry name" value="TPR-like_helical_dom_sf"/>
</dbReference>
<dbReference type="GO" id="GO:0097363">
    <property type="term" value="F:protein O-acetylglucosaminyltransferase activity"/>
    <property type="evidence" value="ECO:0007669"/>
    <property type="project" value="TreeGrafter"/>
</dbReference>
<organism evidence="3 4">
    <name type="scientific">Nitrospira moscoviensis</name>
    <dbReference type="NCBI Taxonomy" id="42253"/>
    <lineage>
        <taxon>Bacteria</taxon>
        <taxon>Pseudomonadati</taxon>
        <taxon>Nitrospirota</taxon>
        <taxon>Nitrospiria</taxon>
        <taxon>Nitrospirales</taxon>
        <taxon>Nitrospiraceae</taxon>
        <taxon>Nitrospira</taxon>
    </lineage>
</organism>
<dbReference type="PANTHER" id="PTHR44366">
    <property type="entry name" value="UDP-N-ACETYLGLUCOSAMINE--PEPTIDE N-ACETYLGLUCOSAMINYLTRANSFERASE 110 KDA SUBUNIT"/>
    <property type="match status" value="1"/>
</dbReference>
<feature type="repeat" description="TPR" evidence="1">
    <location>
        <begin position="91"/>
        <end position="124"/>
    </location>
</feature>
<keyword evidence="2" id="KW-0732">Signal</keyword>
<dbReference type="SMART" id="SM00028">
    <property type="entry name" value="TPR"/>
    <property type="match status" value="4"/>
</dbReference>
<dbReference type="OrthoDB" id="527145at2"/>
<evidence type="ECO:0000256" key="2">
    <source>
        <dbReference type="SAM" id="SignalP"/>
    </source>
</evidence>
<dbReference type="STRING" id="42253.NITMOv2_1994"/>
<gene>
    <name evidence="3" type="ORF">NITMOv2_1994</name>
</gene>
<feature type="chain" id="PRO_5005476682" evidence="2">
    <location>
        <begin position="25"/>
        <end position="227"/>
    </location>
</feature>
<dbReference type="EMBL" id="CP011801">
    <property type="protein sequence ID" value="ALA58411.1"/>
    <property type="molecule type" value="Genomic_DNA"/>
</dbReference>
<sequence length="227" mass="24703">MAGRTSLWVLLLGCVLWAGRTAGAADPLPGHEPSLEPEFQRLRETLRGLPEFRGADAQSSFRLAEELAHRGDVHGAVAAYRDAIALNPKWAEPYRGLGQVFLDHHDYAPAADALQTAIRLGTGDPQTFHWLARAFMGKQDLPAAAAALERATGLKADDADAFADLGLVRMAQGKLSDAEQALSRAIMLKPDYADAHRLRDVLMKHRRDPEQAKQAALALLAALFTRP</sequence>
<dbReference type="Gene3D" id="1.25.40.10">
    <property type="entry name" value="Tetratricopeptide repeat domain"/>
    <property type="match status" value="1"/>
</dbReference>
<dbReference type="InterPro" id="IPR037919">
    <property type="entry name" value="OGT"/>
</dbReference>
<evidence type="ECO:0000256" key="1">
    <source>
        <dbReference type="PROSITE-ProRule" id="PRU00339"/>
    </source>
</evidence>
<dbReference type="Pfam" id="PF13432">
    <property type="entry name" value="TPR_16"/>
    <property type="match status" value="2"/>
</dbReference>
<dbReference type="PANTHER" id="PTHR44366:SF1">
    <property type="entry name" value="UDP-N-ACETYLGLUCOSAMINE--PEPTIDE N-ACETYLGLUCOSAMINYLTRANSFERASE 110 KDA SUBUNIT"/>
    <property type="match status" value="1"/>
</dbReference>
<name>A0A0K2GBT3_NITMO</name>
<dbReference type="PATRIC" id="fig|42253.5.peg.1965"/>
<evidence type="ECO:0000313" key="4">
    <source>
        <dbReference type="Proteomes" id="UP000069205"/>
    </source>
</evidence>
<keyword evidence="4" id="KW-1185">Reference proteome</keyword>
<dbReference type="PROSITE" id="PS50005">
    <property type="entry name" value="TPR"/>
    <property type="match status" value="2"/>
</dbReference>
<dbReference type="RefSeq" id="WP_083447890.1">
    <property type="nucleotide sequence ID" value="NZ_CP011801.1"/>
</dbReference>
<keyword evidence="1" id="KW-0802">TPR repeat</keyword>
<dbReference type="AlphaFoldDB" id="A0A0K2GBT3"/>
<proteinExistence type="predicted"/>
<accession>A0A0K2GBT3</accession>
<evidence type="ECO:0000313" key="3">
    <source>
        <dbReference type="EMBL" id="ALA58411.1"/>
    </source>
</evidence>
<dbReference type="GO" id="GO:0006493">
    <property type="term" value="P:protein O-linked glycosylation"/>
    <property type="evidence" value="ECO:0007669"/>
    <property type="project" value="InterPro"/>
</dbReference>